<feature type="domain" description="Nudix hydrolase" evidence="2">
    <location>
        <begin position="15"/>
        <end position="180"/>
    </location>
</feature>
<reference evidence="3" key="1">
    <citation type="journal article" date="2020" name="Stud. Mycol.">
        <title>101 Dothideomycetes genomes: a test case for predicting lifestyles and emergence of pathogens.</title>
        <authorList>
            <person name="Haridas S."/>
            <person name="Albert R."/>
            <person name="Binder M."/>
            <person name="Bloem J."/>
            <person name="Labutti K."/>
            <person name="Salamov A."/>
            <person name="Andreopoulos B."/>
            <person name="Baker S."/>
            <person name="Barry K."/>
            <person name="Bills G."/>
            <person name="Bluhm B."/>
            <person name="Cannon C."/>
            <person name="Castanera R."/>
            <person name="Culley D."/>
            <person name="Daum C."/>
            <person name="Ezra D."/>
            <person name="Gonzalez J."/>
            <person name="Henrissat B."/>
            <person name="Kuo A."/>
            <person name="Liang C."/>
            <person name="Lipzen A."/>
            <person name="Lutzoni F."/>
            <person name="Magnuson J."/>
            <person name="Mondo S."/>
            <person name="Nolan M."/>
            <person name="Ohm R."/>
            <person name="Pangilinan J."/>
            <person name="Park H.-J."/>
            <person name="Ramirez L."/>
            <person name="Alfaro M."/>
            <person name="Sun H."/>
            <person name="Tritt A."/>
            <person name="Yoshinaga Y."/>
            <person name="Zwiers L.-H."/>
            <person name="Turgeon B."/>
            <person name="Goodwin S."/>
            <person name="Spatafora J."/>
            <person name="Crous P."/>
            <person name="Grigoriev I."/>
        </authorList>
    </citation>
    <scope>NUCLEOTIDE SEQUENCE</scope>
    <source>
        <strain evidence="3">CBS 125425</strain>
    </source>
</reference>
<dbReference type="GO" id="GO:0006167">
    <property type="term" value="P:AMP biosynthetic process"/>
    <property type="evidence" value="ECO:0007669"/>
    <property type="project" value="TreeGrafter"/>
</dbReference>
<dbReference type="Gene3D" id="3.90.79.10">
    <property type="entry name" value="Nucleoside Triphosphate Pyrophosphohydrolase"/>
    <property type="match status" value="1"/>
</dbReference>
<dbReference type="PANTHER" id="PTHR21340">
    <property type="entry name" value="DIADENOSINE 5,5-P1,P4-TETRAPHOSPHATE PYROPHOSPHOHYDROLASE MUTT"/>
    <property type="match status" value="1"/>
</dbReference>
<sequence>MAQSTFATKQYSAEHFVESCGAILFDLSDPSSVKVCLIHHMDVWLLAKGRRNIGETRKDAALREVREETGFRCHLHPLQMAVRATTGDPAEDDQDKARLLPALTEPFMVTIRELKDGMSIKLIYWYIAALDGGVHDTKLSGEDQIEPEFFLLLDAVEKLTFQSDREVLLKAMRWIERSIS</sequence>
<dbReference type="InterPro" id="IPR051325">
    <property type="entry name" value="Nudix_hydrolase_domain"/>
</dbReference>
<dbReference type="AlphaFoldDB" id="A0A9P4V1G5"/>
<dbReference type="PROSITE" id="PS00893">
    <property type="entry name" value="NUDIX_BOX"/>
    <property type="match status" value="1"/>
</dbReference>
<dbReference type="Pfam" id="PF00293">
    <property type="entry name" value="NUDIX"/>
    <property type="match status" value="1"/>
</dbReference>
<dbReference type="EMBL" id="ML996165">
    <property type="protein sequence ID" value="KAF2733186.1"/>
    <property type="molecule type" value="Genomic_DNA"/>
</dbReference>
<evidence type="ECO:0000313" key="3">
    <source>
        <dbReference type="EMBL" id="KAF2733186.1"/>
    </source>
</evidence>
<evidence type="ECO:0000259" key="2">
    <source>
        <dbReference type="PROSITE" id="PS51462"/>
    </source>
</evidence>
<dbReference type="PROSITE" id="PS51462">
    <property type="entry name" value="NUDIX"/>
    <property type="match status" value="1"/>
</dbReference>
<evidence type="ECO:0000313" key="4">
    <source>
        <dbReference type="Proteomes" id="UP000799444"/>
    </source>
</evidence>
<accession>A0A9P4V1G5</accession>
<dbReference type="InterPro" id="IPR000086">
    <property type="entry name" value="NUDIX_hydrolase_dom"/>
</dbReference>
<name>A0A9P4V1G5_9PLEO</name>
<keyword evidence="1" id="KW-0378">Hydrolase</keyword>
<organism evidence="3 4">
    <name type="scientific">Polyplosphaeria fusca</name>
    <dbReference type="NCBI Taxonomy" id="682080"/>
    <lineage>
        <taxon>Eukaryota</taxon>
        <taxon>Fungi</taxon>
        <taxon>Dikarya</taxon>
        <taxon>Ascomycota</taxon>
        <taxon>Pezizomycotina</taxon>
        <taxon>Dothideomycetes</taxon>
        <taxon>Pleosporomycetidae</taxon>
        <taxon>Pleosporales</taxon>
        <taxon>Tetraplosphaeriaceae</taxon>
        <taxon>Polyplosphaeria</taxon>
    </lineage>
</organism>
<comment type="caution">
    <text evidence="3">The sequence shown here is derived from an EMBL/GenBank/DDBJ whole genome shotgun (WGS) entry which is preliminary data.</text>
</comment>
<dbReference type="OrthoDB" id="10259236at2759"/>
<dbReference type="GO" id="GO:0006754">
    <property type="term" value="P:ATP biosynthetic process"/>
    <property type="evidence" value="ECO:0007669"/>
    <property type="project" value="TreeGrafter"/>
</dbReference>
<proteinExistence type="predicted"/>
<protein>
    <recommendedName>
        <fullName evidence="2">Nudix hydrolase domain-containing protein</fullName>
    </recommendedName>
</protein>
<dbReference type="SUPFAM" id="SSF55811">
    <property type="entry name" value="Nudix"/>
    <property type="match status" value="1"/>
</dbReference>
<evidence type="ECO:0000256" key="1">
    <source>
        <dbReference type="ARBA" id="ARBA00022801"/>
    </source>
</evidence>
<dbReference type="InterPro" id="IPR020084">
    <property type="entry name" value="NUDIX_hydrolase_CS"/>
</dbReference>
<dbReference type="Proteomes" id="UP000799444">
    <property type="component" value="Unassembled WGS sequence"/>
</dbReference>
<dbReference type="PANTHER" id="PTHR21340:SF0">
    <property type="entry name" value="BIS(5'-NUCLEOSYL)-TETRAPHOSPHATASE [ASYMMETRICAL]"/>
    <property type="match status" value="1"/>
</dbReference>
<dbReference type="GO" id="GO:0004081">
    <property type="term" value="F:bis(5'-nucleosyl)-tetraphosphatase (asymmetrical) activity"/>
    <property type="evidence" value="ECO:0007669"/>
    <property type="project" value="TreeGrafter"/>
</dbReference>
<keyword evidence="4" id="KW-1185">Reference proteome</keyword>
<dbReference type="InterPro" id="IPR015797">
    <property type="entry name" value="NUDIX_hydrolase-like_dom_sf"/>
</dbReference>
<gene>
    <name evidence="3" type="ORF">EJ04DRAFT_495689</name>
</gene>